<evidence type="ECO:0000256" key="4">
    <source>
        <dbReference type="ARBA" id="ARBA00022833"/>
    </source>
</evidence>
<reference evidence="6" key="1">
    <citation type="journal article" date="2015" name="Genome Announc.">
        <title>Draft Genome Sequence of the Polyhydroxyalkanoate-Producing Bacterium Burkholderia sacchari LMG 19450 Isolated from Brazilian Sugarcane Plantation Soil.</title>
        <authorList>
            <person name="Alexandrino P.M."/>
            <person name="Mendonca T.T."/>
            <person name="Guaman Bautista L.P."/>
            <person name="Cherix J."/>
            <person name="Lozano-Sakalauskas G.C."/>
            <person name="Fujita A."/>
            <person name="Ramos Filho E."/>
            <person name="Long P."/>
            <person name="Padilla G."/>
            <person name="Taciro M.K."/>
            <person name="Gomez J.G."/>
            <person name="Silva L.F."/>
        </authorList>
    </citation>
    <scope>NUCLEOTIDE SEQUENCE</scope>
    <source>
        <strain evidence="6">LMG 19450</strain>
    </source>
</reference>
<dbReference type="GO" id="GO:0016811">
    <property type="term" value="F:hydrolase activity, acting on carbon-nitrogen (but not peptide) bonds, in linear amides"/>
    <property type="evidence" value="ECO:0007669"/>
    <property type="project" value="TreeGrafter"/>
</dbReference>
<dbReference type="InterPro" id="IPR024087">
    <property type="entry name" value="Creatininase-like_sf"/>
</dbReference>
<evidence type="ECO:0000256" key="1">
    <source>
        <dbReference type="ARBA" id="ARBA00001947"/>
    </source>
</evidence>
<comment type="cofactor">
    <cofactor evidence="1">
        <name>Zn(2+)</name>
        <dbReference type="ChEBI" id="CHEBI:29105"/>
    </cofactor>
</comment>
<comment type="similarity">
    <text evidence="5">Belongs to the creatininase superfamily.</text>
</comment>
<keyword evidence="2" id="KW-0479">Metal-binding</keyword>
<gene>
    <name evidence="6" type="ORF">NH14_021035</name>
</gene>
<dbReference type="OrthoDB" id="9801445at2"/>
<protein>
    <submittedName>
        <fullName evidence="6">Creatininase family protein</fullName>
    </submittedName>
</protein>
<keyword evidence="4" id="KW-0862">Zinc</keyword>
<evidence type="ECO:0000256" key="3">
    <source>
        <dbReference type="ARBA" id="ARBA00022801"/>
    </source>
</evidence>
<dbReference type="Proteomes" id="UP000030460">
    <property type="component" value="Unassembled WGS sequence"/>
</dbReference>
<sequence>MTLVVRDIVKELGRHGAKHLAVMNGHCENLFFVIEGIDLALRDLRYEGLTDLKIMRFDYWDFTTEATLHKCFPNGFPGFALEHAAVLETSMGLHVFPELVRMEELVDDRAAVFPPYDVHPTKQAWVPRSGVLSPAQGASAEKGKALFNEYVDRIAIAVREEFSEAA</sequence>
<dbReference type="Gene3D" id="3.40.50.10310">
    <property type="entry name" value="Creatininase"/>
    <property type="match status" value="1"/>
</dbReference>
<dbReference type="EMBL" id="JTDB02000006">
    <property type="protein sequence ID" value="NLP63604.1"/>
    <property type="molecule type" value="Genomic_DNA"/>
</dbReference>
<evidence type="ECO:0000313" key="7">
    <source>
        <dbReference type="Proteomes" id="UP000030460"/>
    </source>
</evidence>
<evidence type="ECO:0000256" key="5">
    <source>
        <dbReference type="ARBA" id="ARBA00024029"/>
    </source>
</evidence>
<name>A0A8T6ZH98_9BURK</name>
<dbReference type="SUPFAM" id="SSF102215">
    <property type="entry name" value="Creatininase"/>
    <property type="match status" value="1"/>
</dbReference>
<dbReference type="PANTHER" id="PTHR35005">
    <property type="entry name" value="3-DEHYDRO-SCYLLO-INOSOSE HYDROLASE"/>
    <property type="match status" value="1"/>
</dbReference>
<dbReference type="GO" id="GO:0046872">
    <property type="term" value="F:metal ion binding"/>
    <property type="evidence" value="ECO:0007669"/>
    <property type="project" value="UniProtKB-KW"/>
</dbReference>
<dbReference type="PANTHER" id="PTHR35005:SF1">
    <property type="entry name" value="2-AMINO-5-FORMYLAMINO-6-RIBOSYLAMINOPYRIMIDIN-4(3H)-ONE 5'-MONOPHOSPHATE DEFORMYLASE"/>
    <property type="match status" value="1"/>
</dbReference>
<dbReference type="GO" id="GO:0009231">
    <property type="term" value="P:riboflavin biosynthetic process"/>
    <property type="evidence" value="ECO:0007669"/>
    <property type="project" value="TreeGrafter"/>
</dbReference>
<reference evidence="6" key="2">
    <citation type="submission" date="2020-04" db="EMBL/GenBank/DDBJ databases">
        <authorList>
            <person name="Alexandrino P."/>
            <person name="Mendonca T."/>
            <person name="Guaman L."/>
            <person name="Cherix J."/>
            <person name="Lozano-Sakalauskas G."/>
            <person name="Fujita A."/>
            <person name="Filho E.R."/>
            <person name="Long P."/>
            <person name="Padilla G."/>
            <person name="Taciro M.K."/>
            <person name="Gomez J.G."/>
            <person name="Silva L.F."/>
            <person name="Torres M."/>
        </authorList>
    </citation>
    <scope>NUCLEOTIDE SEQUENCE</scope>
    <source>
        <strain evidence="6">LMG 19450</strain>
    </source>
</reference>
<dbReference type="Pfam" id="PF02633">
    <property type="entry name" value="Creatininase"/>
    <property type="match status" value="1"/>
</dbReference>
<organism evidence="6 7">
    <name type="scientific">Paraburkholderia sacchari</name>
    <dbReference type="NCBI Taxonomy" id="159450"/>
    <lineage>
        <taxon>Bacteria</taxon>
        <taxon>Pseudomonadati</taxon>
        <taxon>Pseudomonadota</taxon>
        <taxon>Betaproteobacteria</taxon>
        <taxon>Burkholderiales</taxon>
        <taxon>Burkholderiaceae</taxon>
        <taxon>Paraburkholderia</taxon>
    </lineage>
</organism>
<proteinExistence type="inferred from homology"/>
<dbReference type="InterPro" id="IPR003785">
    <property type="entry name" value="Creatininase/forma_Hydrolase"/>
</dbReference>
<evidence type="ECO:0000256" key="2">
    <source>
        <dbReference type="ARBA" id="ARBA00022723"/>
    </source>
</evidence>
<accession>A0A8T6ZH98</accession>
<keyword evidence="7" id="KW-1185">Reference proteome</keyword>
<keyword evidence="3" id="KW-0378">Hydrolase</keyword>
<dbReference type="AlphaFoldDB" id="A0A8T6ZH98"/>
<evidence type="ECO:0000313" key="6">
    <source>
        <dbReference type="EMBL" id="NLP63604.1"/>
    </source>
</evidence>
<comment type="caution">
    <text evidence="6">The sequence shown here is derived from an EMBL/GenBank/DDBJ whole genome shotgun (WGS) entry which is preliminary data.</text>
</comment>